<evidence type="ECO:0000256" key="1">
    <source>
        <dbReference type="SAM" id="Phobius"/>
    </source>
</evidence>
<dbReference type="AlphaFoldDB" id="A0A1V0GQF5"/>
<keyword evidence="3" id="KW-1185">Reference proteome</keyword>
<dbReference type="RefSeq" id="WP_080620896.1">
    <property type="nucleotide sequence ID" value="NZ_CAWMZI010000001.1"/>
</dbReference>
<proteinExistence type="predicted"/>
<feature type="transmembrane region" description="Helical" evidence="1">
    <location>
        <begin position="122"/>
        <end position="144"/>
    </location>
</feature>
<keyword evidence="1" id="KW-0472">Membrane</keyword>
<feature type="transmembrane region" description="Helical" evidence="1">
    <location>
        <begin position="45"/>
        <end position="65"/>
    </location>
</feature>
<dbReference type="KEGG" id="pye:A6J80_06545"/>
<keyword evidence="1" id="KW-0812">Transmembrane</keyword>
<feature type="transmembrane region" description="Helical" evidence="1">
    <location>
        <begin position="156"/>
        <end position="175"/>
    </location>
</feature>
<accession>A0A1V0GQF5</accession>
<evidence type="ECO:0000313" key="3">
    <source>
        <dbReference type="Proteomes" id="UP000191257"/>
    </source>
</evidence>
<feature type="transmembrane region" description="Helical" evidence="1">
    <location>
        <begin position="18"/>
        <end position="39"/>
    </location>
</feature>
<protein>
    <submittedName>
        <fullName evidence="2">Uncharacterized protein</fullName>
    </submittedName>
</protein>
<dbReference type="STRING" id="147645.A6J80_06545"/>
<gene>
    <name evidence="2" type="ORF">A6J80_06545</name>
</gene>
<evidence type="ECO:0000313" key="2">
    <source>
        <dbReference type="EMBL" id="ARC36082.1"/>
    </source>
</evidence>
<name>A0A1V0GQF5_9RHOB</name>
<sequence length="237" mass="25661">MLLEAVDRLLQRVLRDCWWLSAIVATVVFLPLLLLTHLPGWYDRVALAILAPACGVAALGWIVAIKESLNRWPGFSLALTIAMPLVVAILARVEARKVVAQSFGVAPEAFPMTLDVLTAVTTLWWIFIGIAIALGLLLAGVAVWQVLAGSGAGKTLLRALAVVLPFSGFTTLPLASSTTILPRLADLARELDGQEHHRCRISPLDPRPVSVTFLSDTQVLAWMLGNTQPIIMACQMR</sequence>
<organism evidence="2 3">
    <name type="scientific">Paracoccus yeei</name>
    <dbReference type="NCBI Taxonomy" id="147645"/>
    <lineage>
        <taxon>Bacteria</taxon>
        <taxon>Pseudomonadati</taxon>
        <taxon>Pseudomonadota</taxon>
        <taxon>Alphaproteobacteria</taxon>
        <taxon>Rhodobacterales</taxon>
        <taxon>Paracoccaceae</taxon>
        <taxon>Paracoccus</taxon>
    </lineage>
</organism>
<reference evidence="2" key="1">
    <citation type="submission" date="2017-12" db="EMBL/GenBank/DDBJ databases">
        <title>FDA dAtabase for Regulatory Grade micrObial Sequences (FDA-ARGOS): Supporting development and validation of Infectious Disease Dx tests.</title>
        <authorList>
            <person name="Campos J."/>
            <person name="Goldberg B."/>
            <person name="Tallon L."/>
            <person name="Sadzewicz L."/>
            <person name="Sengamalay N."/>
            <person name="Ott S."/>
            <person name="Godinez A."/>
            <person name="Nagaraj S."/>
            <person name="Vyas G."/>
            <person name="Aluvathingal J."/>
            <person name="Nadendla S."/>
            <person name="Geyer C."/>
            <person name="Nandy P."/>
            <person name="Hobson J."/>
            <person name="Sichtig H."/>
        </authorList>
    </citation>
    <scope>NUCLEOTIDE SEQUENCE</scope>
    <source>
        <strain evidence="2">FDAARGOS_252</strain>
    </source>
</reference>
<feature type="transmembrane region" description="Helical" evidence="1">
    <location>
        <begin position="72"/>
        <end position="93"/>
    </location>
</feature>
<dbReference type="Proteomes" id="UP000191257">
    <property type="component" value="Chromosome"/>
</dbReference>
<keyword evidence="1" id="KW-1133">Transmembrane helix</keyword>
<dbReference type="EMBL" id="CP020442">
    <property type="protein sequence ID" value="ARC36082.1"/>
    <property type="molecule type" value="Genomic_DNA"/>
</dbReference>